<dbReference type="RefSeq" id="WP_346033107.1">
    <property type="nucleotide sequence ID" value="NZ_BAABHV010000017.1"/>
</dbReference>
<dbReference type="PROSITE" id="PS51257">
    <property type="entry name" value="PROKAR_LIPOPROTEIN"/>
    <property type="match status" value="1"/>
</dbReference>
<sequence>MRIHNCVGLAMTALALVSCNEAEPVAEDTASSGPALTELPVSINATMVGLIDNSADYIWTVGNGDMPKDELDWDLVRSATYDMILGGQVMKIPGGGEFDAQWTAEESWQEWSDQLTLIGQDALPLAEAQSTDVEAWRAIGDRLIENCEGCHDAFKPELPSEGILHRSTERESRGISMFD</sequence>
<name>A0ABP9KEB7_9SPHN</name>
<gene>
    <name evidence="1" type="ORF">GCM10023208_21900</name>
</gene>
<comment type="caution">
    <text evidence="1">The sequence shown here is derived from an EMBL/GenBank/DDBJ whole genome shotgun (WGS) entry which is preliminary data.</text>
</comment>
<reference evidence="2" key="1">
    <citation type="journal article" date="2019" name="Int. J. Syst. Evol. Microbiol.">
        <title>The Global Catalogue of Microorganisms (GCM) 10K type strain sequencing project: providing services to taxonomists for standard genome sequencing and annotation.</title>
        <authorList>
            <consortium name="The Broad Institute Genomics Platform"/>
            <consortium name="The Broad Institute Genome Sequencing Center for Infectious Disease"/>
            <person name="Wu L."/>
            <person name="Ma J."/>
        </authorList>
    </citation>
    <scope>NUCLEOTIDE SEQUENCE [LARGE SCALE GENOMIC DNA]</scope>
    <source>
        <strain evidence="2">JCM 18014</strain>
    </source>
</reference>
<evidence type="ECO:0000313" key="2">
    <source>
        <dbReference type="Proteomes" id="UP001500518"/>
    </source>
</evidence>
<proteinExistence type="predicted"/>
<organism evidence="1 2">
    <name type="scientific">Erythrobacter westpacificensis</name>
    <dbReference type="NCBI Taxonomy" id="1055231"/>
    <lineage>
        <taxon>Bacteria</taxon>
        <taxon>Pseudomonadati</taxon>
        <taxon>Pseudomonadota</taxon>
        <taxon>Alphaproteobacteria</taxon>
        <taxon>Sphingomonadales</taxon>
        <taxon>Erythrobacteraceae</taxon>
        <taxon>Erythrobacter/Porphyrobacter group</taxon>
        <taxon>Erythrobacter</taxon>
    </lineage>
</organism>
<evidence type="ECO:0000313" key="1">
    <source>
        <dbReference type="EMBL" id="GAA5056958.1"/>
    </source>
</evidence>
<keyword evidence="2" id="KW-1185">Reference proteome</keyword>
<accession>A0ABP9KEB7</accession>
<dbReference type="SUPFAM" id="SSF47175">
    <property type="entry name" value="Cytochromes"/>
    <property type="match status" value="1"/>
</dbReference>
<protein>
    <recommendedName>
        <fullName evidence="3">Cytochrome c</fullName>
    </recommendedName>
</protein>
<dbReference type="Proteomes" id="UP001500518">
    <property type="component" value="Unassembled WGS sequence"/>
</dbReference>
<dbReference type="InterPro" id="IPR010980">
    <property type="entry name" value="Cyt_c/b562"/>
</dbReference>
<evidence type="ECO:0008006" key="3">
    <source>
        <dbReference type="Google" id="ProtNLM"/>
    </source>
</evidence>
<dbReference type="EMBL" id="BAABHV010000017">
    <property type="protein sequence ID" value="GAA5056958.1"/>
    <property type="molecule type" value="Genomic_DNA"/>
</dbReference>